<name>A0A368R3D8_SETIT</name>
<dbReference type="InterPro" id="IPR057136">
    <property type="entry name" value="At2g35280_TPR_dom"/>
</dbReference>
<dbReference type="PANTHER" id="PTHR33784">
    <property type="entry name" value="OS05G0482100 PROTEIN"/>
    <property type="match status" value="1"/>
</dbReference>
<dbReference type="STRING" id="4555.A0A368R3D8"/>
<dbReference type="OrthoDB" id="681586at2759"/>
<accession>A0A368R3D8</accession>
<reference evidence="2" key="1">
    <citation type="journal article" date="2012" name="Nat. Biotechnol.">
        <title>Reference genome sequence of the model plant Setaria.</title>
        <authorList>
            <person name="Bennetzen J.L."/>
            <person name="Schmutz J."/>
            <person name="Wang H."/>
            <person name="Percifield R."/>
            <person name="Hawkins J."/>
            <person name="Pontaroli A.C."/>
            <person name="Estep M."/>
            <person name="Feng L."/>
            <person name="Vaughn J.N."/>
            <person name="Grimwood J."/>
            <person name="Jenkins J."/>
            <person name="Barry K."/>
            <person name="Lindquist E."/>
            <person name="Hellsten U."/>
            <person name="Deshpande S."/>
            <person name="Wang X."/>
            <person name="Wu X."/>
            <person name="Mitros T."/>
            <person name="Triplett J."/>
            <person name="Yang X."/>
            <person name="Ye C.Y."/>
            <person name="Mauro-Herrera M."/>
            <person name="Wang L."/>
            <person name="Li P."/>
            <person name="Sharma M."/>
            <person name="Sharma R."/>
            <person name="Ronald P.C."/>
            <person name="Panaud O."/>
            <person name="Kellogg E.A."/>
            <person name="Brutnell T.P."/>
            <person name="Doust A.N."/>
            <person name="Tuskan G.A."/>
            <person name="Rokhsar D."/>
            <person name="Devos K.M."/>
        </authorList>
    </citation>
    <scope>NUCLEOTIDE SEQUENCE [LARGE SCALE GENOMIC DNA]</scope>
    <source>
        <strain evidence="2">Yugu1</strain>
    </source>
</reference>
<organism evidence="2">
    <name type="scientific">Setaria italica</name>
    <name type="common">Foxtail millet</name>
    <name type="synonym">Panicum italicum</name>
    <dbReference type="NCBI Taxonomy" id="4555"/>
    <lineage>
        <taxon>Eukaryota</taxon>
        <taxon>Viridiplantae</taxon>
        <taxon>Streptophyta</taxon>
        <taxon>Embryophyta</taxon>
        <taxon>Tracheophyta</taxon>
        <taxon>Spermatophyta</taxon>
        <taxon>Magnoliopsida</taxon>
        <taxon>Liliopsida</taxon>
        <taxon>Poales</taxon>
        <taxon>Poaceae</taxon>
        <taxon>PACMAD clade</taxon>
        <taxon>Panicoideae</taxon>
        <taxon>Panicodae</taxon>
        <taxon>Paniceae</taxon>
        <taxon>Cenchrinae</taxon>
        <taxon>Setaria</taxon>
    </lineage>
</organism>
<gene>
    <name evidence="2" type="ORF">SETIT_5G099000v2</name>
</gene>
<dbReference type="PANTHER" id="PTHR33784:SF10">
    <property type="entry name" value="F-BOX PROTEIN"/>
    <property type="match status" value="1"/>
</dbReference>
<dbReference type="EMBL" id="CM003532">
    <property type="protein sequence ID" value="RCV24604.1"/>
    <property type="molecule type" value="Genomic_DNA"/>
</dbReference>
<sequence>MAARRASLAHALPHDMAVEIAGCVAATSPRPVDDLRSLRASCRAMRAACSDRAVGRRVALEREAGAMRWSDHERYLAVVGSLSGAGNPEACFLSGIALVFAHRCEGAGVQLLAQAAAAGHKVAGYVLAVLLYSKDDGATAGDVARRHIREVEEEEAADGSGDVVGGCAKTAKKRSNNECVRCRGHAVEAVRQATWNMADLPAPAVVMVQPKDDGYRCTAKGCGVPDAWCDSAVFCSEDCRIRHERMMFFSQLPLTVANFVT</sequence>
<evidence type="ECO:0000259" key="1">
    <source>
        <dbReference type="Pfam" id="PF23310"/>
    </source>
</evidence>
<dbReference type="Pfam" id="PF23310">
    <property type="entry name" value="TPR_27"/>
    <property type="match status" value="1"/>
</dbReference>
<evidence type="ECO:0000313" key="2">
    <source>
        <dbReference type="EMBL" id="RCV24604.1"/>
    </source>
</evidence>
<protein>
    <recommendedName>
        <fullName evidence="1">At2g35280-like TPR domain-containing protein</fullName>
    </recommendedName>
</protein>
<reference evidence="2" key="2">
    <citation type="submission" date="2015-07" db="EMBL/GenBank/DDBJ databases">
        <authorList>
            <person name="Noorani M."/>
        </authorList>
    </citation>
    <scope>NUCLEOTIDE SEQUENCE</scope>
    <source>
        <strain evidence="2">Yugu1</strain>
    </source>
</reference>
<feature type="domain" description="At2g35280-like TPR" evidence="1">
    <location>
        <begin position="85"/>
        <end position="140"/>
    </location>
</feature>
<proteinExistence type="predicted"/>
<dbReference type="AlphaFoldDB" id="A0A368R3D8"/>
<dbReference type="InterPro" id="IPR040338">
    <property type="entry name" value="At1g67623-like"/>
</dbReference>